<dbReference type="Gene3D" id="3.40.50.620">
    <property type="entry name" value="HUPs"/>
    <property type="match status" value="1"/>
</dbReference>
<dbReference type="RefSeq" id="WP_249514822.1">
    <property type="nucleotide sequence ID" value="NZ_CP093366.1"/>
</dbReference>
<dbReference type="CDD" id="cd02165">
    <property type="entry name" value="NMNAT"/>
    <property type="match status" value="1"/>
</dbReference>
<evidence type="ECO:0000256" key="6">
    <source>
        <dbReference type="ARBA" id="ARBA00022741"/>
    </source>
</evidence>
<dbReference type="InterPro" id="IPR014729">
    <property type="entry name" value="Rossmann-like_a/b/a_fold"/>
</dbReference>
<dbReference type="NCBIfam" id="TIGR00125">
    <property type="entry name" value="cyt_tran_rel"/>
    <property type="match status" value="1"/>
</dbReference>
<proteinExistence type="inferred from homology"/>
<dbReference type="Proteomes" id="UP000831495">
    <property type="component" value="Chromosome"/>
</dbReference>
<name>A0ABY4PA89_9LACO</name>
<keyword evidence="6 10" id="KW-0547">Nucleotide-binding</keyword>
<evidence type="ECO:0000256" key="4">
    <source>
        <dbReference type="ARBA" id="ARBA00022679"/>
    </source>
</evidence>
<comment type="catalytic activity">
    <reaction evidence="9 10">
        <text>nicotinate beta-D-ribonucleotide + ATP + H(+) = deamido-NAD(+) + diphosphate</text>
        <dbReference type="Rhea" id="RHEA:22860"/>
        <dbReference type="ChEBI" id="CHEBI:15378"/>
        <dbReference type="ChEBI" id="CHEBI:30616"/>
        <dbReference type="ChEBI" id="CHEBI:33019"/>
        <dbReference type="ChEBI" id="CHEBI:57502"/>
        <dbReference type="ChEBI" id="CHEBI:58437"/>
        <dbReference type="EC" id="2.7.7.18"/>
    </reaction>
</comment>
<gene>
    <name evidence="10" type="primary">nadD</name>
    <name evidence="13" type="ORF">MOO45_02520</name>
</gene>
<evidence type="ECO:0000313" key="13">
    <source>
        <dbReference type="EMBL" id="UQS82544.1"/>
    </source>
</evidence>
<feature type="compositionally biased region" description="Polar residues" evidence="11">
    <location>
        <begin position="1"/>
        <end position="10"/>
    </location>
</feature>
<comment type="function">
    <text evidence="1 10">Catalyzes the reversible adenylation of nicotinate mononucleotide (NaMN) to nicotinic acid adenine dinucleotide (NaAD).</text>
</comment>
<feature type="compositionally biased region" description="Low complexity" evidence="11">
    <location>
        <begin position="11"/>
        <end position="22"/>
    </location>
</feature>
<keyword evidence="4 10" id="KW-0808">Transferase</keyword>
<comment type="pathway">
    <text evidence="2 10">Cofactor biosynthesis; NAD(+) biosynthesis; deamido-NAD(+) from nicotinate D-ribonucleotide: step 1/1.</text>
</comment>
<dbReference type="InterPro" id="IPR004821">
    <property type="entry name" value="Cyt_trans-like"/>
</dbReference>
<evidence type="ECO:0000256" key="11">
    <source>
        <dbReference type="SAM" id="MobiDB-lite"/>
    </source>
</evidence>
<evidence type="ECO:0000259" key="12">
    <source>
        <dbReference type="Pfam" id="PF01467"/>
    </source>
</evidence>
<reference evidence="13" key="1">
    <citation type="journal article" date="2022" name="Int. J. Syst. Evol. Microbiol.">
        <title>Apilactobacillus apisilvae sp. nov., Nicolia spurrieriana gen. nov. sp. nov., Bombilactobacillus folatiphilus sp. nov. and Bombilactobacillus thymidiniphilus sp. nov., four new lactic acid bacterial isolates from stingless bees Tetragonula carbonaria and Austroplebeia australis.</title>
        <authorList>
            <person name="Oliphant S.A."/>
            <person name="Watson-Haigh N.S."/>
            <person name="Sumby K.M."/>
            <person name="Gardner J."/>
            <person name="Groom S."/>
            <person name="Jiranek V."/>
        </authorList>
    </citation>
    <scope>NUCLEOTIDE SEQUENCE</scope>
    <source>
        <strain evidence="13">SG4_D2</strain>
    </source>
</reference>
<evidence type="ECO:0000256" key="9">
    <source>
        <dbReference type="ARBA" id="ARBA00048721"/>
    </source>
</evidence>
<evidence type="ECO:0000313" key="14">
    <source>
        <dbReference type="Proteomes" id="UP000831495"/>
    </source>
</evidence>
<evidence type="ECO:0000256" key="5">
    <source>
        <dbReference type="ARBA" id="ARBA00022695"/>
    </source>
</evidence>
<dbReference type="GO" id="GO:0004515">
    <property type="term" value="F:nicotinate-nucleotide adenylyltransferase activity"/>
    <property type="evidence" value="ECO:0007669"/>
    <property type="project" value="UniProtKB-EC"/>
</dbReference>
<keyword evidence="5 10" id="KW-0548">Nucleotidyltransferase</keyword>
<dbReference type="EMBL" id="CP093366">
    <property type="protein sequence ID" value="UQS82544.1"/>
    <property type="molecule type" value="Genomic_DNA"/>
</dbReference>
<evidence type="ECO:0000256" key="3">
    <source>
        <dbReference type="ARBA" id="ARBA00022642"/>
    </source>
</evidence>
<feature type="region of interest" description="Disordered" evidence="11">
    <location>
        <begin position="1"/>
        <end position="24"/>
    </location>
</feature>
<dbReference type="HAMAP" id="MF_00244">
    <property type="entry name" value="NaMN_adenylyltr"/>
    <property type="match status" value="1"/>
</dbReference>
<dbReference type="SUPFAM" id="SSF52374">
    <property type="entry name" value="Nucleotidylyl transferase"/>
    <property type="match status" value="1"/>
</dbReference>
<dbReference type="EC" id="2.7.7.18" evidence="10"/>
<sequence length="216" mass="24938">MTQTVTTNKPVTQVQSQTQTQSKGQRIGILGGTFNPPHIGHLMIADQVFEQLDLDKILFIPDANPPHVDEKGAIAVEHRMEMVRRAIINHRDFDLCLIEAQRGGISYTFDTIRQLKKLHPENQYYFIIGGDMVEYLPKWHKIDELVQMVQFVGVCRKGYEQNSTYPIIWVNMPTTEVSSTWIRQTIQTHGSVRYFVPDLVQQYIDEKGLYLDDCND</sequence>
<keyword evidence="14" id="KW-1185">Reference proteome</keyword>
<keyword evidence="3 10" id="KW-0662">Pyridine nucleotide biosynthesis</keyword>
<accession>A0ABY4PA89</accession>
<protein>
    <recommendedName>
        <fullName evidence="10">Probable nicotinate-nucleotide adenylyltransferase</fullName>
        <ecNumber evidence="10">2.7.7.18</ecNumber>
    </recommendedName>
    <alternativeName>
        <fullName evidence="10">Deamido-NAD(+) diphosphorylase</fullName>
    </alternativeName>
    <alternativeName>
        <fullName evidence="10">Deamido-NAD(+) pyrophosphorylase</fullName>
    </alternativeName>
    <alternativeName>
        <fullName evidence="10">Nicotinate mononucleotide adenylyltransferase</fullName>
        <shortName evidence="10">NaMN adenylyltransferase</shortName>
    </alternativeName>
</protein>
<evidence type="ECO:0000256" key="2">
    <source>
        <dbReference type="ARBA" id="ARBA00005019"/>
    </source>
</evidence>
<dbReference type="NCBIfam" id="NF000841">
    <property type="entry name" value="PRK00071.1-4"/>
    <property type="match status" value="1"/>
</dbReference>
<evidence type="ECO:0000256" key="10">
    <source>
        <dbReference type="HAMAP-Rule" id="MF_00244"/>
    </source>
</evidence>
<comment type="similarity">
    <text evidence="10">Belongs to the NadD family.</text>
</comment>
<evidence type="ECO:0000256" key="7">
    <source>
        <dbReference type="ARBA" id="ARBA00022840"/>
    </source>
</evidence>
<keyword evidence="8 10" id="KW-0520">NAD</keyword>
<evidence type="ECO:0000256" key="1">
    <source>
        <dbReference type="ARBA" id="ARBA00002324"/>
    </source>
</evidence>
<dbReference type="NCBIfam" id="TIGR00482">
    <property type="entry name" value="nicotinate (nicotinamide) nucleotide adenylyltransferase"/>
    <property type="match status" value="1"/>
</dbReference>
<organism evidence="13 14">
    <name type="scientific">Bombilactobacillus folatiphilus</name>
    <dbReference type="NCBI Taxonomy" id="2923362"/>
    <lineage>
        <taxon>Bacteria</taxon>
        <taxon>Bacillati</taxon>
        <taxon>Bacillota</taxon>
        <taxon>Bacilli</taxon>
        <taxon>Lactobacillales</taxon>
        <taxon>Lactobacillaceae</taxon>
        <taxon>Bombilactobacillus</taxon>
    </lineage>
</organism>
<evidence type="ECO:0000256" key="8">
    <source>
        <dbReference type="ARBA" id="ARBA00023027"/>
    </source>
</evidence>
<dbReference type="PANTHER" id="PTHR39321:SF3">
    <property type="entry name" value="PHOSPHOPANTETHEINE ADENYLYLTRANSFERASE"/>
    <property type="match status" value="1"/>
</dbReference>
<feature type="domain" description="Cytidyltransferase-like" evidence="12">
    <location>
        <begin position="29"/>
        <end position="184"/>
    </location>
</feature>
<dbReference type="PANTHER" id="PTHR39321">
    <property type="entry name" value="NICOTINATE-NUCLEOTIDE ADENYLYLTRANSFERASE-RELATED"/>
    <property type="match status" value="1"/>
</dbReference>
<dbReference type="NCBIfam" id="NF000840">
    <property type="entry name" value="PRK00071.1-3"/>
    <property type="match status" value="1"/>
</dbReference>
<dbReference type="InterPro" id="IPR005248">
    <property type="entry name" value="NadD/NMNAT"/>
</dbReference>
<dbReference type="Pfam" id="PF01467">
    <property type="entry name" value="CTP_transf_like"/>
    <property type="match status" value="1"/>
</dbReference>
<keyword evidence="7 10" id="KW-0067">ATP-binding</keyword>